<comment type="caution">
    <text evidence="1">The sequence shown here is derived from an EMBL/GenBank/DDBJ whole genome shotgun (WGS) entry which is preliminary data.</text>
</comment>
<gene>
    <name evidence="1" type="ORF">E2C01_022358</name>
</gene>
<protein>
    <submittedName>
        <fullName evidence="1">Uncharacterized protein</fullName>
    </submittedName>
</protein>
<sequence>MGSKERPGGFMYQGHWDGSVTAYTLCLLVHIKKRSSTLDSGVSVEDEAGSDVRVDDSYSSLLSPTTIPGKFEV</sequence>
<keyword evidence="2" id="KW-1185">Reference proteome</keyword>
<organism evidence="1 2">
    <name type="scientific">Portunus trituberculatus</name>
    <name type="common">Swimming crab</name>
    <name type="synonym">Neptunus trituberculatus</name>
    <dbReference type="NCBI Taxonomy" id="210409"/>
    <lineage>
        <taxon>Eukaryota</taxon>
        <taxon>Metazoa</taxon>
        <taxon>Ecdysozoa</taxon>
        <taxon>Arthropoda</taxon>
        <taxon>Crustacea</taxon>
        <taxon>Multicrustacea</taxon>
        <taxon>Malacostraca</taxon>
        <taxon>Eumalacostraca</taxon>
        <taxon>Eucarida</taxon>
        <taxon>Decapoda</taxon>
        <taxon>Pleocyemata</taxon>
        <taxon>Brachyura</taxon>
        <taxon>Eubrachyura</taxon>
        <taxon>Portunoidea</taxon>
        <taxon>Portunidae</taxon>
        <taxon>Portuninae</taxon>
        <taxon>Portunus</taxon>
    </lineage>
</organism>
<dbReference type="AlphaFoldDB" id="A0A5B7E5T2"/>
<evidence type="ECO:0000313" key="1">
    <source>
        <dbReference type="EMBL" id="MPC29138.1"/>
    </source>
</evidence>
<dbReference type="EMBL" id="VSRR010002022">
    <property type="protein sequence ID" value="MPC29138.1"/>
    <property type="molecule type" value="Genomic_DNA"/>
</dbReference>
<evidence type="ECO:0000313" key="2">
    <source>
        <dbReference type="Proteomes" id="UP000324222"/>
    </source>
</evidence>
<dbReference type="Proteomes" id="UP000324222">
    <property type="component" value="Unassembled WGS sequence"/>
</dbReference>
<name>A0A5B7E5T2_PORTR</name>
<reference evidence="1 2" key="1">
    <citation type="submission" date="2019-05" db="EMBL/GenBank/DDBJ databases">
        <title>Another draft genome of Portunus trituberculatus and its Hox gene families provides insights of decapod evolution.</title>
        <authorList>
            <person name="Jeong J.-H."/>
            <person name="Song I."/>
            <person name="Kim S."/>
            <person name="Choi T."/>
            <person name="Kim D."/>
            <person name="Ryu S."/>
            <person name="Kim W."/>
        </authorList>
    </citation>
    <scope>NUCLEOTIDE SEQUENCE [LARGE SCALE GENOMIC DNA]</scope>
    <source>
        <tissue evidence="1">Muscle</tissue>
    </source>
</reference>
<accession>A0A5B7E5T2</accession>
<proteinExistence type="predicted"/>